<dbReference type="EMBL" id="JACEFO010002685">
    <property type="protein sequence ID" value="KAF8651306.1"/>
    <property type="molecule type" value="Genomic_DNA"/>
</dbReference>
<accession>A0A835DWB5</accession>
<dbReference type="AlphaFoldDB" id="A0A835DWB5"/>
<organism evidence="1 2">
    <name type="scientific">Digitaria exilis</name>
    <dbReference type="NCBI Taxonomy" id="1010633"/>
    <lineage>
        <taxon>Eukaryota</taxon>
        <taxon>Viridiplantae</taxon>
        <taxon>Streptophyta</taxon>
        <taxon>Embryophyta</taxon>
        <taxon>Tracheophyta</taxon>
        <taxon>Spermatophyta</taxon>
        <taxon>Magnoliopsida</taxon>
        <taxon>Liliopsida</taxon>
        <taxon>Poales</taxon>
        <taxon>Poaceae</taxon>
        <taxon>PACMAD clade</taxon>
        <taxon>Panicoideae</taxon>
        <taxon>Panicodae</taxon>
        <taxon>Paniceae</taxon>
        <taxon>Anthephorinae</taxon>
        <taxon>Digitaria</taxon>
    </lineage>
</organism>
<evidence type="ECO:0000313" key="2">
    <source>
        <dbReference type="Proteomes" id="UP000636709"/>
    </source>
</evidence>
<proteinExistence type="predicted"/>
<reference evidence="1" key="1">
    <citation type="submission" date="2020-07" db="EMBL/GenBank/DDBJ databases">
        <title>Genome sequence and genetic diversity analysis of an under-domesticated orphan crop, white fonio (Digitaria exilis).</title>
        <authorList>
            <person name="Bennetzen J.L."/>
            <person name="Chen S."/>
            <person name="Ma X."/>
            <person name="Wang X."/>
            <person name="Yssel A.E.J."/>
            <person name="Chaluvadi S.R."/>
            <person name="Johnson M."/>
            <person name="Gangashetty P."/>
            <person name="Hamidou F."/>
            <person name="Sanogo M.D."/>
            <person name="Zwaenepoel A."/>
            <person name="Wallace J."/>
            <person name="Van De Peer Y."/>
            <person name="Van Deynze A."/>
        </authorList>
    </citation>
    <scope>NUCLEOTIDE SEQUENCE</scope>
    <source>
        <tissue evidence="1">Leaves</tissue>
    </source>
</reference>
<dbReference type="Proteomes" id="UP000636709">
    <property type="component" value="Unassembled WGS sequence"/>
</dbReference>
<evidence type="ECO:0000313" key="1">
    <source>
        <dbReference type="EMBL" id="KAF8651306.1"/>
    </source>
</evidence>
<protein>
    <submittedName>
        <fullName evidence="1">Uncharacterized protein</fullName>
    </submittedName>
</protein>
<keyword evidence="2" id="KW-1185">Reference proteome</keyword>
<gene>
    <name evidence="1" type="ORF">HU200_063560</name>
</gene>
<name>A0A835DWB5_9POAL</name>
<sequence length="58" mass="6345">MSTSRCVYFPLPLFGVRMRCSNSRGCGCLIPSSPCLPFALIGLRPSFPDPLLPPFQCP</sequence>
<comment type="caution">
    <text evidence="1">The sequence shown here is derived from an EMBL/GenBank/DDBJ whole genome shotgun (WGS) entry which is preliminary data.</text>
</comment>